<accession>A0ABW3N5D4</accession>
<dbReference type="Pfam" id="PF00271">
    <property type="entry name" value="Helicase_C"/>
    <property type="match status" value="1"/>
</dbReference>
<organism evidence="3 4">
    <name type="scientific">Winogradskyella litorisediminis</name>
    <dbReference type="NCBI Taxonomy" id="1156618"/>
    <lineage>
        <taxon>Bacteria</taxon>
        <taxon>Pseudomonadati</taxon>
        <taxon>Bacteroidota</taxon>
        <taxon>Flavobacteriia</taxon>
        <taxon>Flavobacteriales</taxon>
        <taxon>Flavobacteriaceae</taxon>
        <taxon>Winogradskyella</taxon>
    </lineage>
</organism>
<evidence type="ECO:0000259" key="2">
    <source>
        <dbReference type="PROSITE" id="PS51194"/>
    </source>
</evidence>
<dbReference type="GO" id="GO:0004386">
    <property type="term" value="F:helicase activity"/>
    <property type="evidence" value="ECO:0007669"/>
    <property type="project" value="UniProtKB-KW"/>
</dbReference>
<dbReference type="RefSeq" id="WP_386127135.1">
    <property type="nucleotide sequence ID" value="NZ_JBHTJL010000003.1"/>
</dbReference>
<evidence type="ECO:0000313" key="4">
    <source>
        <dbReference type="Proteomes" id="UP001597013"/>
    </source>
</evidence>
<proteinExistence type="predicted"/>
<feature type="domain" description="Helicase C-terminal" evidence="2">
    <location>
        <begin position="239"/>
        <end position="422"/>
    </location>
</feature>
<dbReference type="EMBL" id="JBHTJL010000003">
    <property type="protein sequence ID" value="MFD1061845.1"/>
    <property type="molecule type" value="Genomic_DNA"/>
</dbReference>
<dbReference type="PROSITE" id="PS51192">
    <property type="entry name" value="HELICASE_ATP_BIND_1"/>
    <property type="match status" value="1"/>
</dbReference>
<feature type="domain" description="Helicase ATP-binding" evidence="1">
    <location>
        <begin position="34"/>
        <end position="186"/>
    </location>
</feature>
<dbReference type="EC" id="3.6.4.-" evidence="3"/>
<reference evidence="4" key="1">
    <citation type="journal article" date="2019" name="Int. J. Syst. Evol. Microbiol.">
        <title>The Global Catalogue of Microorganisms (GCM) 10K type strain sequencing project: providing services to taxonomists for standard genome sequencing and annotation.</title>
        <authorList>
            <consortium name="The Broad Institute Genomics Platform"/>
            <consortium name="The Broad Institute Genome Sequencing Center for Infectious Disease"/>
            <person name="Wu L."/>
            <person name="Ma J."/>
        </authorList>
    </citation>
    <scope>NUCLEOTIDE SEQUENCE [LARGE SCALE GENOMIC DNA]</scope>
    <source>
        <strain evidence="4">CCUG 62215</strain>
    </source>
</reference>
<dbReference type="PANTHER" id="PTHR47396">
    <property type="entry name" value="TYPE I RESTRICTION ENZYME ECOKI R PROTEIN"/>
    <property type="match status" value="1"/>
</dbReference>
<dbReference type="SUPFAM" id="SSF52540">
    <property type="entry name" value="P-loop containing nucleoside triphosphate hydrolases"/>
    <property type="match status" value="1"/>
</dbReference>
<gene>
    <name evidence="3" type="ORF">ACFQ1Q_01205</name>
</gene>
<dbReference type="InterPro" id="IPR050742">
    <property type="entry name" value="Helicase_Restrict-Modif_Enz"/>
</dbReference>
<dbReference type="Gene3D" id="3.40.50.300">
    <property type="entry name" value="P-loop containing nucleotide triphosphate hydrolases"/>
    <property type="match status" value="2"/>
</dbReference>
<dbReference type="InterPro" id="IPR006935">
    <property type="entry name" value="Helicase/UvrB_N"/>
</dbReference>
<evidence type="ECO:0000313" key="3">
    <source>
        <dbReference type="EMBL" id="MFD1061845.1"/>
    </source>
</evidence>
<sequence>MSLETQDTIEIEQQSEKRLYDYQINDLNRIFDVMDQAPADYNLLYQLPTGGGKTVIFSEIVRRYIKEKNQKVVILTHRIELCKQTSNVLSGFNVKNKIINSKVKTLPDQDEYQCFVAMVETLNNRLSENDFELKNVGLVIIDEAHYNSFRKLFKFFDNCFILGVTATPLSSNIKLPMKDNYDKLIVGDDIATLIKNGFLAKAEAISFDVGLTSLKIGINGDYTVKSSEALYTNSFMQTKLIAAYEETSKNKKTLIFNNGIHTSKEVYHSFKRAGYDVRHLDNTASKQERKDTLKWFNKTPNAILSSVSILTTGFDEPSVESIILNRATRSLTLYFQMIGRGSRIYKDRDTFQVVDLGNNIARFGPWDQPVDWQHIFKYPDFYLENIVDDEALERDFIYKMPEALKQRLGKSDDLDFNVKTEYKKVLKSNKKSFTVIEKSIEQHSKICIENCEDVFEARELIKELQDEIAYRIKQYCYCIMNSTQNYKDWLFEEYNRRLRLSFNGKF</sequence>
<keyword evidence="3" id="KW-0547">Nucleotide-binding</keyword>
<protein>
    <submittedName>
        <fullName evidence="3">DEAD/DEAH box helicase</fullName>
        <ecNumber evidence="3">3.6.4.-</ecNumber>
    </submittedName>
</protein>
<dbReference type="GO" id="GO:0016787">
    <property type="term" value="F:hydrolase activity"/>
    <property type="evidence" value="ECO:0007669"/>
    <property type="project" value="UniProtKB-KW"/>
</dbReference>
<evidence type="ECO:0000259" key="1">
    <source>
        <dbReference type="PROSITE" id="PS51192"/>
    </source>
</evidence>
<dbReference type="InterPro" id="IPR027417">
    <property type="entry name" value="P-loop_NTPase"/>
</dbReference>
<keyword evidence="3" id="KW-0067">ATP-binding</keyword>
<dbReference type="SMART" id="SM00490">
    <property type="entry name" value="HELICc"/>
    <property type="match status" value="1"/>
</dbReference>
<keyword evidence="3" id="KW-0378">Hydrolase</keyword>
<dbReference type="SMART" id="SM00487">
    <property type="entry name" value="DEXDc"/>
    <property type="match status" value="1"/>
</dbReference>
<dbReference type="InterPro" id="IPR001650">
    <property type="entry name" value="Helicase_C-like"/>
</dbReference>
<name>A0ABW3N5D4_9FLAO</name>
<dbReference type="Proteomes" id="UP001597013">
    <property type="component" value="Unassembled WGS sequence"/>
</dbReference>
<dbReference type="PROSITE" id="PS51194">
    <property type="entry name" value="HELICASE_CTER"/>
    <property type="match status" value="1"/>
</dbReference>
<comment type="caution">
    <text evidence="3">The sequence shown here is derived from an EMBL/GenBank/DDBJ whole genome shotgun (WGS) entry which is preliminary data.</text>
</comment>
<keyword evidence="4" id="KW-1185">Reference proteome</keyword>
<keyword evidence="3" id="KW-0347">Helicase</keyword>
<dbReference type="InterPro" id="IPR014001">
    <property type="entry name" value="Helicase_ATP-bd"/>
</dbReference>
<dbReference type="PANTHER" id="PTHR47396:SF1">
    <property type="entry name" value="ATP-DEPENDENT HELICASE IRC3-RELATED"/>
    <property type="match status" value="1"/>
</dbReference>
<dbReference type="Pfam" id="PF04851">
    <property type="entry name" value="ResIII"/>
    <property type="match status" value="1"/>
</dbReference>